<keyword evidence="1" id="KW-0863">Zinc-finger</keyword>
<reference evidence="4 5" key="1">
    <citation type="submission" date="2018-06" db="EMBL/GenBank/DDBJ databases">
        <title>Genomic Encyclopedia of Type Strains, Phase IV (KMG-IV): sequencing the most valuable type-strain genomes for metagenomic binning, comparative biology and taxonomic classification.</title>
        <authorList>
            <person name="Goeker M."/>
        </authorList>
    </citation>
    <scope>NUCLEOTIDE SEQUENCE [LARGE SCALE GENOMIC DNA]</scope>
    <source>
        <strain evidence="4 5">DSM 44599</strain>
    </source>
</reference>
<name>A0A366DR31_9NOCA</name>
<feature type="region of interest" description="Disordered" evidence="2">
    <location>
        <begin position="324"/>
        <end position="363"/>
    </location>
</feature>
<dbReference type="Pfam" id="PF18944">
    <property type="entry name" value="DUF5691"/>
    <property type="match status" value="1"/>
</dbReference>
<keyword evidence="5" id="KW-1185">Reference proteome</keyword>
<dbReference type="EMBL" id="QNRE01000003">
    <property type="protein sequence ID" value="RBO92550.1"/>
    <property type="molecule type" value="Genomic_DNA"/>
</dbReference>
<dbReference type="PROSITE" id="PS50966">
    <property type="entry name" value="ZF_SWIM"/>
    <property type="match status" value="1"/>
</dbReference>
<protein>
    <submittedName>
        <fullName evidence="4">SWIM zinc finger protein</fullName>
    </submittedName>
</protein>
<evidence type="ECO:0000313" key="4">
    <source>
        <dbReference type="EMBL" id="RBO92550.1"/>
    </source>
</evidence>
<evidence type="ECO:0000259" key="3">
    <source>
        <dbReference type="PROSITE" id="PS50966"/>
    </source>
</evidence>
<dbReference type="GO" id="GO:0008270">
    <property type="term" value="F:zinc ion binding"/>
    <property type="evidence" value="ECO:0007669"/>
    <property type="project" value="UniProtKB-KW"/>
</dbReference>
<evidence type="ECO:0000256" key="2">
    <source>
        <dbReference type="SAM" id="MobiDB-lite"/>
    </source>
</evidence>
<accession>A0A366DR31</accession>
<dbReference type="InterPro" id="IPR043746">
    <property type="entry name" value="DUF5691"/>
</dbReference>
<dbReference type="RefSeq" id="WP_233444438.1">
    <property type="nucleotide sequence ID" value="NZ_QNRE01000003.1"/>
</dbReference>
<keyword evidence="1" id="KW-0862">Zinc</keyword>
<comment type="caution">
    <text evidence="4">The sequence shown here is derived from an EMBL/GenBank/DDBJ whole genome shotgun (WGS) entry which is preliminary data.</text>
</comment>
<feature type="domain" description="SWIM-type" evidence="3">
    <location>
        <begin position="55"/>
        <end position="88"/>
    </location>
</feature>
<dbReference type="InterPro" id="IPR007527">
    <property type="entry name" value="Znf_SWIM"/>
</dbReference>
<dbReference type="Pfam" id="PF04434">
    <property type="entry name" value="SWIM"/>
    <property type="match status" value="1"/>
</dbReference>
<dbReference type="AlphaFoldDB" id="A0A366DR31"/>
<dbReference type="Proteomes" id="UP000252586">
    <property type="component" value="Unassembled WGS sequence"/>
</dbReference>
<organism evidence="4 5">
    <name type="scientific">Nocardia puris</name>
    <dbReference type="NCBI Taxonomy" id="208602"/>
    <lineage>
        <taxon>Bacteria</taxon>
        <taxon>Bacillati</taxon>
        <taxon>Actinomycetota</taxon>
        <taxon>Actinomycetes</taxon>
        <taxon>Mycobacteriales</taxon>
        <taxon>Nocardiaceae</taxon>
        <taxon>Nocardia</taxon>
    </lineage>
</organism>
<evidence type="ECO:0000313" key="5">
    <source>
        <dbReference type="Proteomes" id="UP000252586"/>
    </source>
</evidence>
<gene>
    <name evidence="4" type="ORF">DFR74_103193</name>
</gene>
<evidence type="ECO:0000256" key="1">
    <source>
        <dbReference type="PROSITE-ProRule" id="PRU00325"/>
    </source>
</evidence>
<sequence length="984" mass="106003">MTHGPMSAPWPAERVTALAPDARSLAAARGLADRWSDTGYLGDALWGRCRGTQIYETVVDMSGPASRCSCPSRKFPCKHALSLLLAWSAGAVPEAQRVADFAESWLSGRVARPAPVARTANPATAEQRRVRVTAGLEELDLWLGDQIRTGLAQTDRSFRAFEAVAARMVDAQAPAVASVLRRLPGTVVTRADWPARMLREFAGLHLLVAAHRRLDELPPGLRASVRTHIGYPTPAESVRAEPRVRDEWMTLGVRVTEDERLYTRRTWLYGRHTHRWAVLVDHSFGDPTFAATAPALGFQSDADLHFYPAAAPLRALWGTRHGADEPFTTLPKAPDTAESSSPGETPVPQPAVGHSSTARRGPVARALEEHAAALGADPWLRGWPVLLRNVVPVAAQAPGAEEPTGEGGLGRWRVVDASGAALPLVAGAEPWMSLAVSGGYPVAVAGEWTADGLVPVSVFTSGECVGLESEGGQGKEAASESPDELVSVALLGTARRAPDPSRLPEPVAAAASALDTDPAFLLLESAALRDSFAHGGVRADTADPPSAAVDDDRPALPRAVAARLSDMLRDRSPFLPEWFAATAARDFRAPDALCPQVLTAALTTQEHREQLLRLAGARGRWLAEQHPGWRNLLSLWPSDDDGDDLWRHGTPAQRRSWLARLRHRDPDAAREILAESWASEPGAEKADLLGILADGLGTRDESLLETALDDRRAEVRRTAASLLTVLPDSAFARRMRHRAREWVVPNADGSLARIAVPDDLDADARCDGITDRTVEFAYRWNGAPDLAAGRLRQLVAATPLDHWAAVLGPPATALRVTVEERFRQPLFDGWVDAALAHGDPDWAAALFAGGIPSDTALLRRRELFAELAAEDRVRHLLRLDGSWLSELEALLPAAPHPWPQALAQHVLLLLFERARVAAGRTAGHGVGPAAHRSLLAAAAAHLPVDAADAASALAARCEDPAWSRAFDRLATDLTFRSEMLEELP</sequence>
<keyword evidence="1" id="KW-0479">Metal-binding</keyword>
<proteinExistence type="predicted"/>